<comment type="caution">
    <text evidence="1">The sequence shown here is derived from an EMBL/GenBank/DDBJ whole genome shotgun (WGS) entry which is preliminary data.</text>
</comment>
<name>A0A7C8I9V1_9PLEO</name>
<dbReference type="SUPFAM" id="SSF56112">
    <property type="entry name" value="Protein kinase-like (PK-like)"/>
    <property type="match status" value="1"/>
</dbReference>
<dbReference type="Proteomes" id="UP000481861">
    <property type="component" value="Unassembled WGS sequence"/>
</dbReference>
<evidence type="ECO:0000313" key="1">
    <source>
        <dbReference type="EMBL" id="KAF2870953.1"/>
    </source>
</evidence>
<dbReference type="InterPro" id="IPR011009">
    <property type="entry name" value="Kinase-like_dom_sf"/>
</dbReference>
<accession>A0A7C8I9V1</accession>
<dbReference type="AlphaFoldDB" id="A0A7C8I9V1"/>
<gene>
    <name evidence="1" type="ORF">BDV95DRAFT_628872</name>
</gene>
<evidence type="ECO:0008006" key="3">
    <source>
        <dbReference type="Google" id="ProtNLM"/>
    </source>
</evidence>
<dbReference type="Gene3D" id="1.10.510.10">
    <property type="entry name" value="Transferase(Phosphotransferase) domain 1"/>
    <property type="match status" value="1"/>
</dbReference>
<protein>
    <recommendedName>
        <fullName evidence="3">Protein kinase domain-containing protein</fullName>
    </recommendedName>
</protein>
<organism evidence="1 2">
    <name type="scientific">Massariosphaeria phaeospora</name>
    <dbReference type="NCBI Taxonomy" id="100035"/>
    <lineage>
        <taxon>Eukaryota</taxon>
        <taxon>Fungi</taxon>
        <taxon>Dikarya</taxon>
        <taxon>Ascomycota</taxon>
        <taxon>Pezizomycotina</taxon>
        <taxon>Dothideomycetes</taxon>
        <taxon>Pleosporomycetidae</taxon>
        <taxon>Pleosporales</taxon>
        <taxon>Pleosporales incertae sedis</taxon>
        <taxon>Massariosphaeria</taxon>
    </lineage>
</organism>
<reference evidence="1 2" key="1">
    <citation type="submission" date="2020-01" db="EMBL/GenBank/DDBJ databases">
        <authorList>
            <consortium name="DOE Joint Genome Institute"/>
            <person name="Haridas S."/>
            <person name="Albert R."/>
            <person name="Binder M."/>
            <person name="Bloem J."/>
            <person name="Labutti K."/>
            <person name="Salamov A."/>
            <person name="Andreopoulos B."/>
            <person name="Baker S.E."/>
            <person name="Barry K."/>
            <person name="Bills G."/>
            <person name="Bluhm B.H."/>
            <person name="Cannon C."/>
            <person name="Castanera R."/>
            <person name="Culley D.E."/>
            <person name="Daum C."/>
            <person name="Ezra D."/>
            <person name="Gonzalez J.B."/>
            <person name="Henrissat B."/>
            <person name="Kuo A."/>
            <person name="Liang C."/>
            <person name="Lipzen A."/>
            <person name="Lutzoni F."/>
            <person name="Magnuson J."/>
            <person name="Mondo S."/>
            <person name="Nolan M."/>
            <person name="Ohm R."/>
            <person name="Pangilinan J."/>
            <person name="Park H.-J.H."/>
            <person name="Ramirez L."/>
            <person name="Alfaro M."/>
            <person name="Sun H."/>
            <person name="Tritt A."/>
            <person name="Yoshinaga Y."/>
            <person name="Zwiers L.-H.L."/>
            <person name="Turgeon B.G."/>
            <person name="Goodwin S.B."/>
            <person name="Spatafora J.W."/>
            <person name="Crous P.W."/>
            <person name="Grigoriev I.V."/>
        </authorList>
    </citation>
    <scope>NUCLEOTIDE SEQUENCE [LARGE SCALE GENOMIC DNA]</scope>
    <source>
        <strain evidence="1 2">CBS 611.86</strain>
    </source>
</reference>
<sequence>MRSFVRLSPRLANNSLLRNTPSLAPGHILPGARWNYHILDSVKGDNTHLSTVFKAEVVPHNNVNNAPQWAIIKAASPENTIATENLARERATYRFSGVSSAACFRQMYDVIDNNTIAVEWLDTTLAEVEYQPNMRMYALITKFLNAALASCIVLDGHRHVNTDYKPANILLSGIDTERVTAKVGDLVFPVGERAHAQPLAMRAPEVFLGQACTGPSQVWAVAAMLLCWIQPGILGASDSPSSWINEAWCMAKIKRLFPDWGIPTPDKVDGHVLQAVVKSARRMSRDESSMQAILPFGEEMQKVDMPQQLKEVLHFILVVNPAERPSASSMLGSSELQAFEQFVGV</sequence>
<keyword evidence="2" id="KW-1185">Reference proteome</keyword>
<proteinExistence type="predicted"/>
<dbReference type="OrthoDB" id="5979581at2759"/>
<evidence type="ECO:0000313" key="2">
    <source>
        <dbReference type="Proteomes" id="UP000481861"/>
    </source>
</evidence>
<dbReference type="EMBL" id="JAADJZ010000012">
    <property type="protein sequence ID" value="KAF2870953.1"/>
    <property type="molecule type" value="Genomic_DNA"/>
</dbReference>